<gene>
    <name evidence="2" type="ORF">H6F44_05355</name>
</gene>
<feature type="chain" id="PRO_5037602100" evidence="1">
    <location>
        <begin position="30"/>
        <end position="170"/>
    </location>
</feature>
<dbReference type="RefSeq" id="WP_190349926.1">
    <property type="nucleotide sequence ID" value="NZ_JACJPY010000010.1"/>
</dbReference>
<reference evidence="2" key="2">
    <citation type="submission" date="2020-08" db="EMBL/GenBank/DDBJ databases">
        <authorList>
            <person name="Chen M."/>
            <person name="Teng W."/>
            <person name="Zhao L."/>
            <person name="Hu C."/>
            <person name="Zhou Y."/>
            <person name="Han B."/>
            <person name="Song L."/>
            <person name="Shu W."/>
        </authorList>
    </citation>
    <scope>NUCLEOTIDE SEQUENCE</scope>
    <source>
        <strain evidence="2">FACHB-1277</strain>
    </source>
</reference>
<keyword evidence="3" id="KW-1185">Reference proteome</keyword>
<evidence type="ECO:0000313" key="3">
    <source>
        <dbReference type="Proteomes" id="UP000631421"/>
    </source>
</evidence>
<dbReference type="EMBL" id="JACJPY010000010">
    <property type="protein sequence ID" value="MBD2149553.1"/>
    <property type="molecule type" value="Genomic_DNA"/>
</dbReference>
<feature type="signal peptide" evidence="1">
    <location>
        <begin position="1"/>
        <end position="29"/>
    </location>
</feature>
<proteinExistence type="predicted"/>
<reference evidence="2" key="1">
    <citation type="journal article" date="2015" name="ISME J.">
        <title>Draft Genome Sequence of Streptomyces incarnatus NRRL8089, which Produces the Nucleoside Antibiotic Sinefungin.</title>
        <authorList>
            <person name="Oshima K."/>
            <person name="Hattori M."/>
            <person name="Shimizu H."/>
            <person name="Fukuda K."/>
            <person name="Nemoto M."/>
            <person name="Inagaki K."/>
            <person name="Tamura T."/>
        </authorList>
    </citation>
    <scope>NUCLEOTIDE SEQUENCE</scope>
    <source>
        <strain evidence="2">FACHB-1277</strain>
    </source>
</reference>
<evidence type="ECO:0000313" key="2">
    <source>
        <dbReference type="EMBL" id="MBD2149553.1"/>
    </source>
</evidence>
<comment type="caution">
    <text evidence="2">The sequence shown here is derived from an EMBL/GenBank/DDBJ whole genome shotgun (WGS) entry which is preliminary data.</text>
</comment>
<name>A0A926Z5G2_9CYAN</name>
<organism evidence="2 3">
    <name type="scientific">Pseudanabaena cinerea FACHB-1277</name>
    <dbReference type="NCBI Taxonomy" id="2949581"/>
    <lineage>
        <taxon>Bacteria</taxon>
        <taxon>Bacillati</taxon>
        <taxon>Cyanobacteriota</taxon>
        <taxon>Cyanophyceae</taxon>
        <taxon>Pseudanabaenales</taxon>
        <taxon>Pseudanabaenaceae</taxon>
        <taxon>Pseudanabaena</taxon>
        <taxon>Pseudanabaena cinerea</taxon>
    </lineage>
</organism>
<evidence type="ECO:0000256" key="1">
    <source>
        <dbReference type="SAM" id="SignalP"/>
    </source>
</evidence>
<dbReference type="Proteomes" id="UP000631421">
    <property type="component" value="Unassembled WGS sequence"/>
</dbReference>
<sequence>MQSLINFSTKLSLGAVIAASVVTSFSAIAAAETPRLPGSYVGAGISLQSFATNPSVIGANLAGRYKFEGVPLSARSSVIFGNGGASVVPTVSYDLPVGDRTNVYLGAGGSFKVGGESSLTGDRNSFAIQPGVEVSLNRRVLLYSNAVIPFNGQNNGSAGASVQAGVGVQF</sequence>
<dbReference type="AlphaFoldDB" id="A0A926Z5G2"/>
<protein>
    <submittedName>
        <fullName evidence="2">Porin family protein</fullName>
    </submittedName>
</protein>
<keyword evidence="1" id="KW-0732">Signal</keyword>
<accession>A0A926Z5G2</accession>